<accession>A0A840AM34</accession>
<keyword evidence="3" id="KW-1185">Reference proteome</keyword>
<dbReference type="AlphaFoldDB" id="A0A840AM34"/>
<gene>
    <name evidence="2" type="ORF">GGR25_001362</name>
</gene>
<organism evidence="2 3">
    <name type="scientific">Kaistia hirudinis</name>
    <dbReference type="NCBI Taxonomy" id="1293440"/>
    <lineage>
        <taxon>Bacteria</taxon>
        <taxon>Pseudomonadati</taxon>
        <taxon>Pseudomonadota</taxon>
        <taxon>Alphaproteobacteria</taxon>
        <taxon>Hyphomicrobiales</taxon>
        <taxon>Kaistiaceae</taxon>
        <taxon>Kaistia</taxon>
    </lineage>
</organism>
<dbReference type="Proteomes" id="UP000553963">
    <property type="component" value="Unassembled WGS sequence"/>
</dbReference>
<keyword evidence="1" id="KW-1133">Transmembrane helix</keyword>
<proteinExistence type="predicted"/>
<reference evidence="2 3" key="1">
    <citation type="submission" date="2020-08" db="EMBL/GenBank/DDBJ databases">
        <title>Genomic Encyclopedia of Type Strains, Phase IV (KMG-IV): sequencing the most valuable type-strain genomes for metagenomic binning, comparative biology and taxonomic classification.</title>
        <authorList>
            <person name="Goeker M."/>
        </authorList>
    </citation>
    <scope>NUCLEOTIDE SEQUENCE [LARGE SCALE GENOMIC DNA]</scope>
    <source>
        <strain evidence="2 3">DSM 25966</strain>
    </source>
</reference>
<dbReference type="EMBL" id="JACIDS010000002">
    <property type="protein sequence ID" value="MBB3930323.1"/>
    <property type="molecule type" value="Genomic_DNA"/>
</dbReference>
<evidence type="ECO:0000256" key="1">
    <source>
        <dbReference type="SAM" id="Phobius"/>
    </source>
</evidence>
<sequence length="59" mass="6296">MEAMFPILIYTAVAALAVLVPQAIQPTDALRDDHHRGLYWTGALAAIGMLCAVGAIFLL</sequence>
<keyword evidence="1" id="KW-0472">Membrane</keyword>
<feature type="transmembrane region" description="Helical" evidence="1">
    <location>
        <begin position="39"/>
        <end position="58"/>
    </location>
</feature>
<keyword evidence="1" id="KW-0812">Transmembrane</keyword>
<evidence type="ECO:0000313" key="2">
    <source>
        <dbReference type="EMBL" id="MBB3930323.1"/>
    </source>
</evidence>
<protein>
    <submittedName>
        <fullName evidence="2">Uncharacterized protein</fullName>
    </submittedName>
</protein>
<comment type="caution">
    <text evidence="2">The sequence shown here is derived from an EMBL/GenBank/DDBJ whole genome shotgun (WGS) entry which is preliminary data.</text>
</comment>
<evidence type="ECO:0000313" key="3">
    <source>
        <dbReference type="Proteomes" id="UP000553963"/>
    </source>
</evidence>
<name>A0A840AM34_9HYPH</name>